<dbReference type="EMBL" id="JAPNKE010000002">
    <property type="protein sequence ID" value="MCY1009789.1"/>
    <property type="molecule type" value="Genomic_DNA"/>
</dbReference>
<evidence type="ECO:0000313" key="2">
    <source>
        <dbReference type="EMBL" id="MCY1009789.1"/>
    </source>
</evidence>
<feature type="region of interest" description="Disordered" evidence="1">
    <location>
        <begin position="1"/>
        <end position="95"/>
    </location>
</feature>
<evidence type="ECO:0000313" key="3">
    <source>
        <dbReference type="Proteomes" id="UP001150924"/>
    </source>
</evidence>
<protein>
    <recommendedName>
        <fullName evidence="4">Cytochrome P460 domain-containing protein</fullName>
    </recommendedName>
</protein>
<keyword evidence="3" id="KW-1185">Reference proteome</keyword>
<dbReference type="AlphaFoldDB" id="A0A9X3EUR3"/>
<dbReference type="InterPro" id="IPR038142">
    <property type="entry name" value="Cytochrome_P460_sp"/>
</dbReference>
<name>A0A9X3EUR3_9BACT</name>
<evidence type="ECO:0008006" key="4">
    <source>
        <dbReference type="Google" id="ProtNLM"/>
    </source>
</evidence>
<organism evidence="2 3">
    <name type="scientific">Nannocystis pusilla</name>
    <dbReference type="NCBI Taxonomy" id="889268"/>
    <lineage>
        <taxon>Bacteria</taxon>
        <taxon>Pseudomonadati</taxon>
        <taxon>Myxococcota</taxon>
        <taxon>Polyangia</taxon>
        <taxon>Nannocystales</taxon>
        <taxon>Nannocystaceae</taxon>
        <taxon>Nannocystis</taxon>
    </lineage>
</organism>
<gene>
    <name evidence="2" type="ORF">OV079_30355</name>
</gene>
<evidence type="ECO:0000256" key="1">
    <source>
        <dbReference type="SAM" id="MobiDB-lite"/>
    </source>
</evidence>
<sequence>MPRAPRAGNRAPCPAARSTSCVCSSPPRAESGDTTTAASTGTETTSPTTDPATTGTSEAPTTSGDSSSSTTTSGESSSSTNGEASSGTTGSGEDLEMQAEDFTCILEWEKVRKFRITNLLGHTDEALEVANNPAGGTYPVGTVIQLIPGEAMVKRAAGWAPDNSDWEFFALDVTAEGTTIMARGTQDVVNGFGGNCFDCHAKAAPQWDRICEEGHGCDPLPFTPEQIEMVQMADPRCP</sequence>
<dbReference type="RefSeq" id="WP_267772493.1">
    <property type="nucleotide sequence ID" value="NZ_JAPNKE010000002.1"/>
</dbReference>
<dbReference type="Gene3D" id="3.50.70.20">
    <property type="entry name" value="Cytochrome P460"/>
    <property type="match status" value="1"/>
</dbReference>
<feature type="compositionally biased region" description="Low complexity" evidence="1">
    <location>
        <begin position="32"/>
        <end position="92"/>
    </location>
</feature>
<accession>A0A9X3EUR3</accession>
<dbReference type="Proteomes" id="UP001150924">
    <property type="component" value="Unassembled WGS sequence"/>
</dbReference>
<comment type="caution">
    <text evidence="2">The sequence shown here is derived from an EMBL/GenBank/DDBJ whole genome shotgun (WGS) entry which is preliminary data.</text>
</comment>
<proteinExistence type="predicted"/>
<reference evidence="2" key="1">
    <citation type="submission" date="2022-11" db="EMBL/GenBank/DDBJ databases">
        <title>Minimal conservation of predation-associated metabolite biosynthetic gene clusters underscores biosynthetic potential of Myxococcota including descriptions for ten novel species: Archangium lansinium sp. nov., Myxococcus landrumus sp. nov., Nannocystis bai.</title>
        <authorList>
            <person name="Ahearne A."/>
            <person name="Stevens C."/>
            <person name="Phillips K."/>
        </authorList>
    </citation>
    <scope>NUCLEOTIDE SEQUENCE</scope>
    <source>
        <strain evidence="2">Na p29</strain>
    </source>
</reference>